<dbReference type="SMART" id="SM00842">
    <property type="entry name" value="FtsA"/>
    <property type="match status" value="1"/>
</dbReference>
<dbReference type="PANTHER" id="PTHR32432">
    <property type="entry name" value="CELL DIVISION PROTEIN FTSA-RELATED"/>
    <property type="match status" value="1"/>
</dbReference>
<accession>A0A6S6TNI4</accession>
<dbReference type="InterPro" id="IPR043129">
    <property type="entry name" value="ATPase_NBD"/>
</dbReference>
<dbReference type="GO" id="GO:0032153">
    <property type="term" value="C:cell division site"/>
    <property type="evidence" value="ECO:0007669"/>
    <property type="project" value="UniProtKB-UniRule"/>
</dbReference>
<name>A0A6S6TNI4_9BACT</name>
<evidence type="ECO:0000256" key="3">
    <source>
        <dbReference type="ARBA" id="ARBA00023136"/>
    </source>
</evidence>
<dbReference type="NCBIfam" id="TIGR01174">
    <property type="entry name" value="ftsA"/>
    <property type="match status" value="1"/>
</dbReference>
<evidence type="ECO:0000256" key="1">
    <source>
        <dbReference type="ARBA" id="ARBA00022475"/>
    </source>
</evidence>
<keyword evidence="2 5" id="KW-0132">Cell division</keyword>
<proteinExistence type="inferred from homology"/>
<dbReference type="GO" id="GO:0043093">
    <property type="term" value="P:FtsZ-dependent cytokinesis"/>
    <property type="evidence" value="ECO:0007669"/>
    <property type="project" value="UniProtKB-UniRule"/>
</dbReference>
<dbReference type="SUPFAM" id="SSF53067">
    <property type="entry name" value="Actin-like ATPase domain"/>
    <property type="match status" value="2"/>
</dbReference>
<evidence type="ECO:0000256" key="2">
    <source>
        <dbReference type="ARBA" id="ARBA00022618"/>
    </source>
</evidence>
<dbReference type="HAMAP" id="MF_02033">
    <property type="entry name" value="FtsA"/>
    <property type="match status" value="1"/>
</dbReference>
<comment type="subcellular location">
    <subcellularLocation>
        <location evidence="5">Cell membrane</location>
        <topology evidence="5">Peripheral membrane protein</topology>
        <orientation evidence="5">Cytoplasmic side</orientation>
    </subcellularLocation>
    <text evidence="5">Localizes to the Z ring in an FtsZ-dependent manner. Targeted to the membrane through a conserved C-terminal amphipathic helix.</text>
</comment>
<organism evidence="8">
    <name type="scientific">uncultured Sulfurovum sp</name>
    <dbReference type="NCBI Taxonomy" id="269237"/>
    <lineage>
        <taxon>Bacteria</taxon>
        <taxon>Pseudomonadati</taxon>
        <taxon>Campylobacterota</taxon>
        <taxon>Epsilonproteobacteria</taxon>
        <taxon>Campylobacterales</taxon>
        <taxon>Sulfurovaceae</taxon>
        <taxon>Sulfurovum</taxon>
        <taxon>environmental samples</taxon>
    </lineage>
</organism>
<feature type="domain" description="SHS2" evidence="7">
    <location>
        <begin position="5"/>
        <end position="191"/>
    </location>
</feature>
<dbReference type="Gene3D" id="3.30.1490.110">
    <property type="match status" value="1"/>
</dbReference>
<dbReference type="EMBL" id="CACVAR010000286">
    <property type="protein sequence ID" value="CAA6818200.1"/>
    <property type="molecule type" value="Genomic_DNA"/>
</dbReference>
<protein>
    <recommendedName>
        <fullName evidence="5 6">Cell division protein FtsA</fullName>
    </recommendedName>
</protein>
<evidence type="ECO:0000313" key="8">
    <source>
        <dbReference type="EMBL" id="CAA6818200.1"/>
    </source>
</evidence>
<dbReference type="GO" id="GO:0009898">
    <property type="term" value="C:cytoplasmic side of plasma membrane"/>
    <property type="evidence" value="ECO:0007669"/>
    <property type="project" value="UniProtKB-UniRule"/>
</dbReference>
<evidence type="ECO:0000256" key="5">
    <source>
        <dbReference type="HAMAP-Rule" id="MF_02033"/>
    </source>
</evidence>
<evidence type="ECO:0000256" key="6">
    <source>
        <dbReference type="PIRNR" id="PIRNR003101"/>
    </source>
</evidence>
<dbReference type="CDD" id="cd24048">
    <property type="entry name" value="ASKHA_NBD_FtsA"/>
    <property type="match status" value="1"/>
</dbReference>
<dbReference type="Pfam" id="PF02491">
    <property type="entry name" value="SHS2_FTSA"/>
    <property type="match status" value="1"/>
</dbReference>
<dbReference type="InterPro" id="IPR050696">
    <property type="entry name" value="FtsA/MreB"/>
</dbReference>
<dbReference type="Pfam" id="PF14450">
    <property type="entry name" value="FtsA"/>
    <property type="match status" value="2"/>
</dbReference>
<evidence type="ECO:0000259" key="7">
    <source>
        <dbReference type="SMART" id="SM00842"/>
    </source>
</evidence>
<evidence type="ECO:0000256" key="4">
    <source>
        <dbReference type="ARBA" id="ARBA00023306"/>
    </source>
</evidence>
<dbReference type="InterPro" id="IPR020823">
    <property type="entry name" value="Cell_div_FtsA"/>
</dbReference>
<comment type="function">
    <text evidence="5 6">Cell division protein that is involved in the assembly of the Z ring. May serve as a membrane anchor for the Z ring.</text>
</comment>
<dbReference type="InterPro" id="IPR003494">
    <property type="entry name" value="SHS2_FtsA"/>
</dbReference>
<dbReference type="Gene3D" id="3.30.420.40">
    <property type="match status" value="2"/>
</dbReference>
<comment type="similarity">
    <text evidence="5 6">Belongs to the FtsA/MreB family.</text>
</comment>
<dbReference type="AlphaFoldDB" id="A0A6S6TNI4"/>
<keyword evidence="4 5" id="KW-0131">Cell cycle</keyword>
<keyword evidence="1 5" id="KW-1003">Cell membrane</keyword>
<sequence length="461" mass="50088">MNNPILAIDIGSTKICAIIGEIKDGQMEIAGHGISKSQGIKKGAISNIELASTSIKTAVDDAKRMAGINPTSATISISGAYVKTLKSSGVVNIPNEDISINEINRVMQTALYNANIPNEFEILHVLPYKFKIDEQDFIEDPNGMNASRMEVDTHIIITGKSNLGNLKKAVHAAGIEISKVVLSGYASSLTVVSKNDKERGVAVIDLGGQTSNLVVHVGNAIQYNDFLSVGSNHITNDLSIALHTPLDVAEELKISKATLLQTEGGEVRLSIIGDDTNLNLVSLDIVQNIVYSRMEETLVILANLLEKSGLKDQMGAGIILTGGMTLIEGTRELAQALIPNTPIRIGKPTNITNISEDLNSPEYSTVIGLLQYESGKHTEYELDGSKTMLHSKEYKPKNSLQDIASLENMTQTEKPKISVSTPSYKNEKESSVDLFRDLSQEPKKNQNNPIDNFMDWAKKIF</sequence>
<dbReference type="PANTHER" id="PTHR32432:SF4">
    <property type="entry name" value="CELL DIVISION PROTEIN FTSA"/>
    <property type="match status" value="1"/>
</dbReference>
<reference evidence="8" key="1">
    <citation type="submission" date="2020-01" db="EMBL/GenBank/DDBJ databases">
        <authorList>
            <person name="Meier V. D."/>
            <person name="Meier V D."/>
        </authorList>
    </citation>
    <scope>NUCLEOTIDE SEQUENCE</scope>
    <source>
        <strain evidence="8">HLG_WM_MAG_03</strain>
    </source>
</reference>
<gene>
    <name evidence="5" type="primary">ftsA</name>
    <name evidence="8" type="ORF">HELGO_WM20426</name>
</gene>
<comment type="subunit">
    <text evidence="5">Self-interacts. Interacts with FtsZ.</text>
</comment>
<keyword evidence="3 5" id="KW-0472">Membrane</keyword>
<dbReference type="PIRSF" id="PIRSF003101">
    <property type="entry name" value="FtsA"/>
    <property type="match status" value="1"/>
</dbReference>